<evidence type="ECO:0000313" key="1">
    <source>
        <dbReference type="EMBL" id="VTR23014.1"/>
    </source>
</evidence>
<reference evidence="1" key="1">
    <citation type="submission" date="2019-05" db="EMBL/GenBank/DDBJ databases">
        <authorList>
            <consortium name="Pathogen Informatics"/>
        </authorList>
    </citation>
    <scope>NUCLEOTIDE SEQUENCE [LARGE SCALE GENOMIC DNA]</scope>
    <source>
        <strain evidence="1">NCTC12965</strain>
    </source>
</reference>
<proteinExistence type="predicted"/>
<gene>
    <name evidence="1" type="ORF">NCTC12965_01658</name>
</gene>
<accession>A0A4U9U268</accession>
<protein>
    <submittedName>
        <fullName evidence="1">Uncharacterized protein</fullName>
    </submittedName>
</protein>
<organism evidence="1">
    <name type="scientific">Serratia fonticola</name>
    <dbReference type="NCBI Taxonomy" id="47917"/>
    <lineage>
        <taxon>Bacteria</taxon>
        <taxon>Pseudomonadati</taxon>
        <taxon>Pseudomonadota</taxon>
        <taxon>Gammaproteobacteria</taxon>
        <taxon>Enterobacterales</taxon>
        <taxon>Yersiniaceae</taxon>
        <taxon>Serratia</taxon>
    </lineage>
</organism>
<sequence>MLENYFGSGIAPTEEQKRRLLRCRAALELLKATLV</sequence>
<dbReference type="AlphaFoldDB" id="A0A4U9U268"/>
<name>A0A4U9U268_SERFO</name>
<dbReference type="EMBL" id="CABEEZ010000030">
    <property type="protein sequence ID" value="VTR23014.1"/>
    <property type="molecule type" value="Genomic_DNA"/>
</dbReference>